<gene>
    <name evidence="1" type="ORF">Q9R08_13060</name>
</gene>
<proteinExistence type="predicted"/>
<name>A0ABU0Z4I1_9MICO</name>
<comment type="caution">
    <text evidence="1">The sequence shown here is derived from an EMBL/GenBank/DDBJ whole genome shotgun (WGS) entry which is preliminary data.</text>
</comment>
<organism evidence="1 2">
    <name type="scientific">Microbacterium psychrotolerans</name>
    <dbReference type="NCBI Taxonomy" id="3068321"/>
    <lineage>
        <taxon>Bacteria</taxon>
        <taxon>Bacillati</taxon>
        <taxon>Actinomycetota</taxon>
        <taxon>Actinomycetes</taxon>
        <taxon>Micrococcales</taxon>
        <taxon>Microbacteriaceae</taxon>
        <taxon>Microbacterium</taxon>
    </lineage>
</organism>
<keyword evidence="2" id="KW-1185">Reference proteome</keyword>
<protein>
    <submittedName>
        <fullName evidence="1">Uncharacterized protein</fullName>
    </submittedName>
</protein>
<evidence type="ECO:0000313" key="2">
    <source>
        <dbReference type="Proteomes" id="UP001235133"/>
    </source>
</evidence>
<reference evidence="1 2" key="1">
    <citation type="submission" date="2023-08" db="EMBL/GenBank/DDBJ databases">
        <title>Microbacterium psychrotolerans sp. nov., a psychrotolerant bacterium isolated from soil in Heilongjiang Province, China.</title>
        <authorList>
            <person name="An P."/>
            <person name="Zhao D."/>
            <person name="Xiang H."/>
        </authorList>
    </citation>
    <scope>NUCLEOTIDE SEQUENCE [LARGE SCALE GENOMIC DNA]</scope>
    <source>
        <strain evidence="1 2">QXD-8</strain>
    </source>
</reference>
<dbReference type="EMBL" id="JAVFWO010000004">
    <property type="protein sequence ID" value="MDQ7878913.1"/>
    <property type="molecule type" value="Genomic_DNA"/>
</dbReference>
<accession>A0ABU0Z4I1</accession>
<dbReference type="Proteomes" id="UP001235133">
    <property type="component" value="Unassembled WGS sequence"/>
</dbReference>
<sequence length="72" mass="8225">MFAVYAAEQQYRHDTWTREREHALLASIRERKLTATHRMPSIPVVARPARVAWPRPIGLHTAEECTTVCAVA</sequence>
<evidence type="ECO:0000313" key="1">
    <source>
        <dbReference type="EMBL" id="MDQ7878913.1"/>
    </source>
</evidence>
<dbReference type="RefSeq" id="WP_308868512.1">
    <property type="nucleotide sequence ID" value="NZ_JAVFWO010000004.1"/>
</dbReference>